<comment type="caution">
    <text evidence="2">The sequence shown here is derived from an EMBL/GenBank/DDBJ whole genome shotgun (WGS) entry which is preliminary data.</text>
</comment>
<feature type="compositionally biased region" description="Polar residues" evidence="1">
    <location>
        <begin position="125"/>
        <end position="143"/>
    </location>
</feature>
<gene>
    <name evidence="2" type="ORF">AMECASPLE_022161</name>
</gene>
<proteinExistence type="predicted"/>
<feature type="region of interest" description="Disordered" evidence="1">
    <location>
        <begin position="125"/>
        <end position="156"/>
    </location>
</feature>
<dbReference type="Proteomes" id="UP001469553">
    <property type="component" value="Unassembled WGS sequence"/>
</dbReference>
<evidence type="ECO:0000256" key="1">
    <source>
        <dbReference type="SAM" id="MobiDB-lite"/>
    </source>
</evidence>
<accession>A0ABV0ZP41</accession>
<organism evidence="2 3">
    <name type="scientific">Ameca splendens</name>
    <dbReference type="NCBI Taxonomy" id="208324"/>
    <lineage>
        <taxon>Eukaryota</taxon>
        <taxon>Metazoa</taxon>
        <taxon>Chordata</taxon>
        <taxon>Craniata</taxon>
        <taxon>Vertebrata</taxon>
        <taxon>Euteleostomi</taxon>
        <taxon>Actinopterygii</taxon>
        <taxon>Neopterygii</taxon>
        <taxon>Teleostei</taxon>
        <taxon>Neoteleostei</taxon>
        <taxon>Acanthomorphata</taxon>
        <taxon>Ovalentaria</taxon>
        <taxon>Atherinomorphae</taxon>
        <taxon>Cyprinodontiformes</taxon>
        <taxon>Goodeidae</taxon>
        <taxon>Ameca</taxon>
    </lineage>
</organism>
<sequence length="339" mass="37026">MVFRLSRVGSRGQQPQHRDPDFPLRRHLGQLIWRNHKGFLGQPRNIVPPACPGSSSGPPPCTTCPEHLTREASRRHPNQMPEPPQLALLDVEKQSLYWGTTTLVCQSSVAAPDVHAMLQSCVSQHNPTTSRTLKNSGRFSSTPGALPPRSHPGDLSTRDWIAHPKVPNLHFLSGRCAGGIEDLFKVRTPPTAKFLPSNHPSRMPFGLPVPIRCFWSPTGQNNPIGLLFQPDSIPQCQCPPAGSRIAAATGTNNLTTTAPVSCLGNGGTEHGPLELNVESPPHKRLSHAFPAEPQDAFWSARSDWHPPPPLEPAHHQVVVSGKVRSPLPLSVQDMQPQIR</sequence>
<name>A0ABV0ZP41_9TELE</name>
<dbReference type="EMBL" id="JAHRIP010067788">
    <property type="protein sequence ID" value="MEQ2307826.1"/>
    <property type="molecule type" value="Genomic_DNA"/>
</dbReference>
<feature type="region of interest" description="Disordered" evidence="1">
    <location>
        <begin position="1"/>
        <end position="23"/>
    </location>
</feature>
<protein>
    <submittedName>
        <fullName evidence="2">Uncharacterized protein</fullName>
    </submittedName>
</protein>
<reference evidence="2 3" key="1">
    <citation type="submission" date="2021-06" db="EMBL/GenBank/DDBJ databases">
        <authorList>
            <person name="Palmer J.M."/>
        </authorList>
    </citation>
    <scope>NUCLEOTIDE SEQUENCE [LARGE SCALE GENOMIC DNA]</scope>
    <source>
        <strain evidence="2 3">AS_MEX2019</strain>
        <tissue evidence="2">Muscle</tissue>
    </source>
</reference>
<keyword evidence="3" id="KW-1185">Reference proteome</keyword>
<evidence type="ECO:0000313" key="2">
    <source>
        <dbReference type="EMBL" id="MEQ2307826.1"/>
    </source>
</evidence>
<evidence type="ECO:0000313" key="3">
    <source>
        <dbReference type="Proteomes" id="UP001469553"/>
    </source>
</evidence>